<sequence length="105" mass="11835">MASSSDSWTKEYNDASKLADEISGMISERGTLPTSGPDSQRHSSAIRRKLTILRTRLDSVQSILTRVPGKQPMSEKEMNRRKDMLSNLRTKVNQMANTLNMSNFC</sequence>
<dbReference type="EMBL" id="JAXQNO010000016">
    <property type="protein sequence ID" value="KAK4782489.1"/>
    <property type="molecule type" value="Genomic_DNA"/>
</dbReference>
<dbReference type="GO" id="GO:0015031">
    <property type="term" value="P:protein transport"/>
    <property type="evidence" value="ECO:0007669"/>
    <property type="project" value="UniProtKB-KW"/>
</dbReference>
<reference evidence="3 4" key="1">
    <citation type="journal article" date="2023" name="Hortic Res">
        <title>Pangenome of water caltrop reveals structural variations and asymmetric subgenome divergence after allopolyploidization.</title>
        <authorList>
            <person name="Zhang X."/>
            <person name="Chen Y."/>
            <person name="Wang L."/>
            <person name="Yuan Y."/>
            <person name="Fang M."/>
            <person name="Shi L."/>
            <person name="Lu R."/>
            <person name="Comes H.P."/>
            <person name="Ma Y."/>
            <person name="Chen Y."/>
            <person name="Huang G."/>
            <person name="Zhou Y."/>
            <person name="Zheng Z."/>
            <person name="Qiu Y."/>
        </authorList>
    </citation>
    <scope>NUCLEOTIDE SEQUENCE [LARGE SCALE GENOMIC DNA]</scope>
    <source>
        <strain evidence="3">F231</strain>
    </source>
</reference>
<evidence type="ECO:0000256" key="2">
    <source>
        <dbReference type="SAM" id="MobiDB-lite"/>
    </source>
</evidence>
<dbReference type="GO" id="GO:0016192">
    <property type="term" value="P:vesicle-mediated transport"/>
    <property type="evidence" value="ECO:0007669"/>
    <property type="project" value="InterPro"/>
</dbReference>
<comment type="caution">
    <text evidence="3">The sequence shown here is derived from an EMBL/GenBank/DDBJ whole genome shotgun (WGS) entry which is preliminary data.</text>
</comment>
<keyword evidence="1" id="KW-0813">Transport</keyword>
<keyword evidence="4" id="KW-1185">Reference proteome</keyword>
<dbReference type="Proteomes" id="UP001346149">
    <property type="component" value="Unassembled WGS sequence"/>
</dbReference>
<evidence type="ECO:0000313" key="4">
    <source>
        <dbReference type="Proteomes" id="UP001346149"/>
    </source>
</evidence>
<keyword evidence="1" id="KW-0653">Protein transport</keyword>
<dbReference type="SUPFAM" id="SSF47661">
    <property type="entry name" value="t-snare proteins"/>
    <property type="match status" value="1"/>
</dbReference>
<protein>
    <submittedName>
        <fullName evidence="3">Uncharacterized protein</fullName>
    </submittedName>
</protein>
<name>A0AAN7LDX5_TRANT</name>
<dbReference type="InterPro" id="IPR010989">
    <property type="entry name" value="SNARE"/>
</dbReference>
<accession>A0AAN7LDX5</accession>
<organism evidence="3 4">
    <name type="scientific">Trapa natans</name>
    <name type="common">Water chestnut</name>
    <dbReference type="NCBI Taxonomy" id="22666"/>
    <lineage>
        <taxon>Eukaryota</taxon>
        <taxon>Viridiplantae</taxon>
        <taxon>Streptophyta</taxon>
        <taxon>Embryophyta</taxon>
        <taxon>Tracheophyta</taxon>
        <taxon>Spermatophyta</taxon>
        <taxon>Magnoliopsida</taxon>
        <taxon>eudicotyledons</taxon>
        <taxon>Gunneridae</taxon>
        <taxon>Pentapetalae</taxon>
        <taxon>rosids</taxon>
        <taxon>malvids</taxon>
        <taxon>Myrtales</taxon>
        <taxon>Lythraceae</taxon>
        <taxon>Trapa</taxon>
    </lineage>
</organism>
<proteinExistence type="predicted"/>
<dbReference type="GO" id="GO:0016020">
    <property type="term" value="C:membrane"/>
    <property type="evidence" value="ECO:0007669"/>
    <property type="project" value="InterPro"/>
</dbReference>
<evidence type="ECO:0000313" key="3">
    <source>
        <dbReference type="EMBL" id="KAK4782489.1"/>
    </source>
</evidence>
<dbReference type="AlphaFoldDB" id="A0AAN7LDX5"/>
<evidence type="ECO:0000256" key="1">
    <source>
        <dbReference type="ARBA" id="ARBA00022927"/>
    </source>
</evidence>
<gene>
    <name evidence="3" type="ORF">SAY86_016591</name>
</gene>
<feature type="region of interest" description="Disordered" evidence="2">
    <location>
        <begin position="23"/>
        <end position="47"/>
    </location>
</feature>